<evidence type="ECO:0000256" key="1">
    <source>
        <dbReference type="ARBA" id="ARBA00004651"/>
    </source>
</evidence>
<keyword evidence="8" id="KW-1185">Reference proteome</keyword>
<dbReference type="EMBL" id="CAXLJM020000007">
    <property type="protein sequence ID" value="CAL8074389.1"/>
    <property type="molecule type" value="Genomic_DNA"/>
</dbReference>
<reference evidence="7 8" key="1">
    <citation type="submission" date="2024-08" db="EMBL/GenBank/DDBJ databases">
        <authorList>
            <person name="Cucini C."/>
            <person name="Frati F."/>
        </authorList>
    </citation>
    <scope>NUCLEOTIDE SEQUENCE [LARGE SCALE GENOMIC DNA]</scope>
</reference>
<accession>A0ABP1PRA1</accession>
<dbReference type="InterPro" id="IPR013604">
    <property type="entry name" value="7TM_chemorcpt"/>
</dbReference>
<dbReference type="Pfam" id="PF08395">
    <property type="entry name" value="7tm_7"/>
    <property type="match status" value="1"/>
</dbReference>
<evidence type="ECO:0000256" key="6">
    <source>
        <dbReference type="SAM" id="Phobius"/>
    </source>
</evidence>
<evidence type="ECO:0000313" key="7">
    <source>
        <dbReference type="EMBL" id="CAL8074389.1"/>
    </source>
</evidence>
<evidence type="ECO:0000256" key="5">
    <source>
        <dbReference type="ARBA" id="ARBA00023136"/>
    </source>
</evidence>
<feature type="transmembrane region" description="Helical" evidence="6">
    <location>
        <begin position="246"/>
        <end position="270"/>
    </location>
</feature>
<keyword evidence="4 6" id="KW-1133">Transmembrane helix</keyword>
<dbReference type="Proteomes" id="UP001642540">
    <property type="component" value="Unassembled WGS sequence"/>
</dbReference>
<name>A0ABP1PRA1_9HEXA</name>
<keyword evidence="3 6" id="KW-0812">Transmembrane</keyword>
<evidence type="ECO:0000313" key="8">
    <source>
        <dbReference type="Proteomes" id="UP001642540"/>
    </source>
</evidence>
<evidence type="ECO:0000256" key="4">
    <source>
        <dbReference type="ARBA" id="ARBA00022989"/>
    </source>
</evidence>
<comment type="caution">
    <text evidence="7">The sequence shown here is derived from an EMBL/GenBank/DDBJ whole genome shotgun (WGS) entry which is preliminary data.</text>
</comment>
<gene>
    <name evidence="7" type="ORF">ODALV1_LOCUS2873</name>
</gene>
<keyword evidence="2" id="KW-1003">Cell membrane</keyword>
<organism evidence="7 8">
    <name type="scientific">Orchesella dallaii</name>
    <dbReference type="NCBI Taxonomy" id="48710"/>
    <lineage>
        <taxon>Eukaryota</taxon>
        <taxon>Metazoa</taxon>
        <taxon>Ecdysozoa</taxon>
        <taxon>Arthropoda</taxon>
        <taxon>Hexapoda</taxon>
        <taxon>Collembola</taxon>
        <taxon>Entomobryomorpha</taxon>
        <taxon>Entomobryoidea</taxon>
        <taxon>Orchesellidae</taxon>
        <taxon>Orchesellinae</taxon>
        <taxon>Orchesella</taxon>
    </lineage>
</organism>
<comment type="subcellular location">
    <subcellularLocation>
        <location evidence="1">Cell membrane</location>
        <topology evidence="1">Multi-pass membrane protein</topology>
    </subcellularLocation>
</comment>
<evidence type="ECO:0000256" key="3">
    <source>
        <dbReference type="ARBA" id="ARBA00022692"/>
    </source>
</evidence>
<sequence>MYPVSSQYSLTERIMAEAVVLVTVIFDIYFRFNFYRLSTRLVELLKALEYPKYKPLNALFRKCWKSHKISLWILAVPRYMLAFTIVCAYAAMTVSYPDSAFFIPRYWYFVLFTMFTAVPHVTSVIFAYDLIVITTFHMLWTFEDYCAHLEDHIYKGYFLRKRLSLNPTPSLRSLQIPVGDQQDGYLHQKQRKTSAKRFSLATPNEFRNLKRLSDAEEGKGFEKMSFNCFVERFDWIRGLTEKYDRVMGPIILGVVVRCVFSIVHSVNSIMLKSGEQVFLKTWYHVLLLLVEASQLVILKLGSEVHERIAYWKGKLTKAWLLTTSGGYNMLNGANRLNQTLDSEDLTLFMDDVEHDNQLVQDLVNYVCTWDWKVSAGGIFDVDKSLMSGIVSTTLTYVVILFQLNLAEQSSLNCQCAGIGLQSDSSAVFDYSSNSTL</sequence>
<feature type="transmembrane region" description="Helical" evidence="6">
    <location>
        <begin position="14"/>
        <end position="32"/>
    </location>
</feature>
<evidence type="ECO:0000256" key="2">
    <source>
        <dbReference type="ARBA" id="ARBA00022475"/>
    </source>
</evidence>
<protein>
    <recommendedName>
        <fullName evidence="9">Gustatory receptor</fullName>
    </recommendedName>
</protein>
<proteinExistence type="predicted"/>
<keyword evidence="5 6" id="KW-0472">Membrane</keyword>
<evidence type="ECO:0008006" key="9">
    <source>
        <dbReference type="Google" id="ProtNLM"/>
    </source>
</evidence>
<feature type="transmembrane region" description="Helical" evidence="6">
    <location>
        <begin position="106"/>
        <end position="128"/>
    </location>
</feature>
<feature type="transmembrane region" description="Helical" evidence="6">
    <location>
        <begin position="71"/>
        <end position="94"/>
    </location>
</feature>